<keyword evidence="2" id="KW-1185">Reference proteome</keyword>
<dbReference type="OrthoDB" id="8452868at2"/>
<gene>
    <name evidence="1" type="ORF">EOE48_08745</name>
</gene>
<protein>
    <submittedName>
        <fullName evidence="1">Uncharacterized protein</fullName>
    </submittedName>
</protein>
<dbReference type="EMBL" id="SACP01000006">
    <property type="protein sequence ID" value="RVU19475.1"/>
    <property type="molecule type" value="Genomic_DNA"/>
</dbReference>
<reference evidence="1 2" key="1">
    <citation type="submission" date="2019-01" db="EMBL/GenBank/DDBJ databases">
        <authorList>
            <person name="Chen W.-M."/>
        </authorList>
    </citation>
    <scope>NUCLEOTIDE SEQUENCE [LARGE SCALE GENOMIC DNA]</scope>
    <source>
        <strain evidence="1 2">TER-1</strain>
    </source>
</reference>
<sequence length="183" mass="19751">MQWGLVSGVALACLAGTTTSLRAENTIVLDTFFSGILPRCQGSKSFEQFRTSLADRYGHDANGKRLKSNTPVTAPTEIKPALGSISAKNKGEYTLVLVPLSGTFRSLPVSAVEFVFGNENGYDMTIVRFSASRSKVAQVLDQDIARAKRLLKRRFQAGETGADQSVTLDVEGGQTRLICDTSN</sequence>
<proteinExistence type="predicted"/>
<organism evidence="1 2">
    <name type="scientific">Methylobacterium oryzihabitans</name>
    <dbReference type="NCBI Taxonomy" id="2499852"/>
    <lineage>
        <taxon>Bacteria</taxon>
        <taxon>Pseudomonadati</taxon>
        <taxon>Pseudomonadota</taxon>
        <taxon>Alphaproteobacteria</taxon>
        <taxon>Hyphomicrobiales</taxon>
        <taxon>Methylobacteriaceae</taxon>
        <taxon>Methylobacterium</taxon>
    </lineage>
</organism>
<dbReference type="RefSeq" id="WP_127728409.1">
    <property type="nucleotide sequence ID" value="NZ_SACP01000006.1"/>
</dbReference>
<name>A0A3S2VRY4_9HYPH</name>
<accession>A0A3S2VRY4</accession>
<evidence type="ECO:0000313" key="2">
    <source>
        <dbReference type="Proteomes" id="UP000286997"/>
    </source>
</evidence>
<evidence type="ECO:0000313" key="1">
    <source>
        <dbReference type="EMBL" id="RVU19475.1"/>
    </source>
</evidence>
<dbReference type="Proteomes" id="UP000286997">
    <property type="component" value="Unassembled WGS sequence"/>
</dbReference>
<comment type="caution">
    <text evidence="1">The sequence shown here is derived from an EMBL/GenBank/DDBJ whole genome shotgun (WGS) entry which is preliminary data.</text>
</comment>
<dbReference type="AlphaFoldDB" id="A0A3S2VRY4"/>